<dbReference type="Gene3D" id="1.10.555.10">
    <property type="entry name" value="Rho GTPase activation protein"/>
    <property type="match status" value="1"/>
</dbReference>
<dbReference type="PANTHER" id="PTHR14963:SF7">
    <property type="entry name" value="RHO GTPASE-ACTIVATING PROTEIN 19"/>
    <property type="match status" value="1"/>
</dbReference>
<dbReference type="PANTHER" id="PTHR14963">
    <property type="entry name" value="RHO GTPASE ACTIVATING PROTEIN 18,19-RELATED"/>
    <property type="match status" value="1"/>
</dbReference>
<protein>
    <recommendedName>
        <fullName evidence="3">Rho-GAP domain-containing protein</fullName>
    </recommendedName>
</protein>
<dbReference type="GO" id="GO:0007165">
    <property type="term" value="P:signal transduction"/>
    <property type="evidence" value="ECO:0007669"/>
    <property type="project" value="InterPro"/>
</dbReference>
<sequence length="1079" mass="113145">MTDVYAPLTHAYEAFTAAPPGEWFSVRIAGKAGPQLGHSGSGGLDGLLQVRSSADLVCFYFLLHHPAAAPSGTEEEPGSQQVLLHVVGPDAPLTDQARGLTFLRHVMSTFKVDYVIPVSSLAQITPEMLAESLRAPTAYSSSPVAGSSQSLLTTGLQKTLSPAGYRYSAFATPTLSVFPTASSSSPGNLSPRRTVFCPYFPAYTAMPRSHPDTEPPGDMAEEQPAPTHRPRSGGVPLLGKAAAQNAAAAAVAATAATATAAAPVGVSVSDGPTLRRSASISSSASRASSVFSTASVNYSFTRRDSATFQLLSSTTAPFHQGASPGADKGAAAGPAAAESHRGAGLPPPQMVYHRHIRSREDEISLFPGDLVIPLNEAPDSLGRVKVMHESRVGYISPGTLRGPSAIGTAAAGAGASPAAATTSDGASGSSDAKSTSDSFLESNNPEVVPYYGSLAAYFDSDLYRSDACNWLLRHNLASAVRSYNEGLPIDVASELDRLSQQMPSLMYPAVQRLVYLNTFLRVRAFLGQPIHSSSADNPFIIPHTAISTAGLLASGQVSAASPIGPGGATTPTRLPAPTGSTVQTAKTVPGGPPSSSSVGRAPSGLNLRSFFRPTRRDANSSSSSVPLFVSADFFQQVAKPVHDADKYIKITSPFLHPALASAEGADPTTVTSYLIHPDAYKHLTEMRKTAFDEFLSLTTVGKRSNLIRLPTGWQYPHIDYSNDPDYFCLPGTGGSGGGGGGSGSMRLLPAGRKGGAEHHHQAGGAGGPPEAAGGPGATPTSVQLGSSLHAWVLFLGHKPFDYSFPLPMAITSMISEIRRQNGLQTEGLFRVPGNARRISQLKEVIEKDGHMKNYVQSNPTLGISVHDVGGLLKLFLHKLADPLFTSALYKNFPDVTKISSGTADQLRALRHLCFLLPERNRLVAQYLLEFLRSVAQNSAVNKMDARNLAVVFAPSCFRQPASEKTDQQAAKLMKESNRVIVSQYVLQLLIEKYEEIFMFPEVVLERHPLFQSLATSYSEYFTSAESAGGGGAGASPSKPGGGAAGLAKPGASPVLQAAGEQPAGDAGYSAGDVPTVEAV</sequence>
<evidence type="ECO:0000256" key="2">
    <source>
        <dbReference type="SAM" id="MobiDB-lite"/>
    </source>
</evidence>
<dbReference type="GO" id="GO:0005737">
    <property type="term" value="C:cytoplasm"/>
    <property type="evidence" value="ECO:0007669"/>
    <property type="project" value="TreeGrafter"/>
</dbReference>
<name>A0A058Z6D8_FONAL</name>
<feature type="compositionally biased region" description="Low complexity" evidence="2">
    <location>
        <begin position="593"/>
        <end position="602"/>
    </location>
</feature>
<feature type="compositionally biased region" description="Gly residues" evidence="2">
    <location>
        <begin position="1028"/>
        <end position="1044"/>
    </location>
</feature>
<dbReference type="InterPro" id="IPR000198">
    <property type="entry name" value="RhoGAP_dom"/>
</dbReference>
<feature type="region of interest" description="Disordered" evidence="2">
    <location>
        <begin position="261"/>
        <end position="282"/>
    </location>
</feature>
<evidence type="ECO:0000313" key="4">
    <source>
        <dbReference type="EMBL" id="KCV69835.1"/>
    </source>
</evidence>
<organism evidence="4">
    <name type="scientific">Fonticula alba</name>
    <name type="common">Slime mold</name>
    <dbReference type="NCBI Taxonomy" id="691883"/>
    <lineage>
        <taxon>Eukaryota</taxon>
        <taxon>Rotosphaerida</taxon>
        <taxon>Fonticulaceae</taxon>
        <taxon>Fonticula</taxon>
    </lineage>
</organism>
<dbReference type="SUPFAM" id="SSF48350">
    <property type="entry name" value="GTPase activation domain, GAP"/>
    <property type="match status" value="1"/>
</dbReference>
<evidence type="ECO:0000313" key="5">
    <source>
        <dbReference type="Proteomes" id="UP000030693"/>
    </source>
</evidence>
<feature type="region of interest" description="Disordered" evidence="2">
    <location>
        <begin position="738"/>
        <end position="780"/>
    </location>
</feature>
<feature type="domain" description="Rho-GAP" evidence="3">
    <location>
        <begin position="798"/>
        <end position="997"/>
    </location>
</feature>
<feature type="region of interest" description="Disordered" evidence="2">
    <location>
        <begin position="415"/>
        <end position="441"/>
    </location>
</feature>
<dbReference type="AlphaFoldDB" id="A0A058Z6D8"/>
<dbReference type="InterPro" id="IPR008936">
    <property type="entry name" value="Rho_GTPase_activation_prot"/>
</dbReference>
<gene>
    <name evidence="4" type="ORF">H696_03308</name>
</gene>
<dbReference type="Proteomes" id="UP000030693">
    <property type="component" value="Unassembled WGS sequence"/>
</dbReference>
<feature type="region of interest" description="Disordered" evidence="2">
    <location>
        <begin position="562"/>
        <end position="602"/>
    </location>
</feature>
<dbReference type="CDD" id="cd00159">
    <property type="entry name" value="RhoGAP"/>
    <property type="match status" value="1"/>
</dbReference>
<dbReference type="GeneID" id="20528033"/>
<dbReference type="GO" id="GO:0051056">
    <property type="term" value="P:regulation of small GTPase mediated signal transduction"/>
    <property type="evidence" value="ECO:0007669"/>
    <property type="project" value="TreeGrafter"/>
</dbReference>
<dbReference type="RefSeq" id="XP_009495441.1">
    <property type="nucleotide sequence ID" value="XM_009497166.1"/>
</dbReference>
<proteinExistence type="predicted"/>
<reference evidence="4" key="1">
    <citation type="submission" date="2013-04" db="EMBL/GenBank/DDBJ databases">
        <title>The Genome Sequence of Fonticula alba ATCC 38817.</title>
        <authorList>
            <consortium name="The Broad Institute Genomics Platform"/>
            <person name="Russ C."/>
            <person name="Cuomo C."/>
            <person name="Burger G."/>
            <person name="Gray M.W."/>
            <person name="Holland P.W.H."/>
            <person name="King N."/>
            <person name="Lang F.B.F."/>
            <person name="Roger A.J."/>
            <person name="Ruiz-Trillo I."/>
            <person name="Brown M."/>
            <person name="Walker B."/>
            <person name="Young S."/>
            <person name="Zeng Q."/>
            <person name="Gargeya S."/>
            <person name="Fitzgerald M."/>
            <person name="Haas B."/>
            <person name="Abouelleil A."/>
            <person name="Allen A.W."/>
            <person name="Alvarado L."/>
            <person name="Arachchi H.M."/>
            <person name="Berlin A.M."/>
            <person name="Chapman S.B."/>
            <person name="Gainer-Dewar J."/>
            <person name="Goldberg J."/>
            <person name="Griggs A."/>
            <person name="Gujja S."/>
            <person name="Hansen M."/>
            <person name="Howarth C."/>
            <person name="Imamovic A."/>
            <person name="Ireland A."/>
            <person name="Larimer J."/>
            <person name="McCowan C."/>
            <person name="Murphy C."/>
            <person name="Pearson M."/>
            <person name="Poon T.W."/>
            <person name="Priest M."/>
            <person name="Roberts A."/>
            <person name="Saif S."/>
            <person name="Shea T."/>
            <person name="Sisk P."/>
            <person name="Sykes S."/>
            <person name="Wortman J."/>
            <person name="Nusbaum C."/>
            <person name="Birren B."/>
        </authorList>
    </citation>
    <scope>NUCLEOTIDE SEQUENCE [LARGE SCALE GENOMIC DNA]</scope>
    <source>
        <strain evidence="4">ATCC 38817</strain>
    </source>
</reference>
<dbReference type="PROSITE" id="PS50238">
    <property type="entry name" value="RHOGAP"/>
    <property type="match status" value="1"/>
</dbReference>
<feature type="region of interest" description="Disordered" evidence="2">
    <location>
        <begin position="319"/>
        <end position="348"/>
    </location>
</feature>
<feature type="region of interest" description="Disordered" evidence="2">
    <location>
        <begin position="207"/>
        <end position="236"/>
    </location>
</feature>
<feature type="compositionally biased region" description="Low complexity" evidence="2">
    <location>
        <begin position="415"/>
        <end position="438"/>
    </location>
</feature>
<feature type="region of interest" description="Disordered" evidence="2">
    <location>
        <begin position="1028"/>
        <end position="1079"/>
    </location>
</feature>
<accession>A0A058Z6D8</accession>
<keyword evidence="1" id="KW-0343">GTPase activation</keyword>
<dbReference type="STRING" id="691883.A0A058Z6D8"/>
<evidence type="ECO:0000256" key="1">
    <source>
        <dbReference type="ARBA" id="ARBA00022468"/>
    </source>
</evidence>
<keyword evidence="5" id="KW-1185">Reference proteome</keyword>
<dbReference type="eggNOG" id="KOG2200">
    <property type="taxonomic scope" value="Eukaryota"/>
</dbReference>
<evidence type="ECO:0000259" key="3">
    <source>
        <dbReference type="PROSITE" id="PS50238"/>
    </source>
</evidence>
<dbReference type="OrthoDB" id="185175at2759"/>
<dbReference type="SMART" id="SM00324">
    <property type="entry name" value="RhoGAP"/>
    <property type="match status" value="1"/>
</dbReference>
<feature type="compositionally biased region" description="Low complexity" evidence="2">
    <location>
        <begin position="321"/>
        <end position="337"/>
    </location>
</feature>
<dbReference type="EMBL" id="KB932205">
    <property type="protein sequence ID" value="KCV69835.1"/>
    <property type="molecule type" value="Genomic_DNA"/>
</dbReference>
<dbReference type="Pfam" id="PF00620">
    <property type="entry name" value="RhoGAP"/>
    <property type="match status" value="1"/>
</dbReference>
<dbReference type="GO" id="GO:0005096">
    <property type="term" value="F:GTPase activator activity"/>
    <property type="evidence" value="ECO:0007669"/>
    <property type="project" value="UniProtKB-KW"/>
</dbReference>